<dbReference type="AlphaFoldDB" id="A0A1D1UWF4"/>
<name>A0A1D1UWF4_RAMVA</name>
<protein>
    <submittedName>
        <fullName evidence="1">Uncharacterized protein</fullName>
    </submittedName>
</protein>
<accession>A0A1D1UWF4</accession>
<proteinExistence type="predicted"/>
<evidence type="ECO:0000313" key="2">
    <source>
        <dbReference type="Proteomes" id="UP000186922"/>
    </source>
</evidence>
<sequence>MDDMSNGDYVPNKITSGKPEYRWNCRLWIHSGCFIPVRFTSSWFNEDRVIIEQNHRVRKLFRKGIQSRDIFDTPRHLPP</sequence>
<organism evidence="1 2">
    <name type="scientific">Ramazzottius varieornatus</name>
    <name type="common">Water bear</name>
    <name type="synonym">Tardigrade</name>
    <dbReference type="NCBI Taxonomy" id="947166"/>
    <lineage>
        <taxon>Eukaryota</taxon>
        <taxon>Metazoa</taxon>
        <taxon>Ecdysozoa</taxon>
        <taxon>Tardigrada</taxon>
        <taxon>Eutardigrada</taxon>
        <taxon>Parachela</taxon>
        <taxon>Hypsibioidea</taxon>
        <taxon>Ramazzottiidae</taxon>
        <taxon>Ramazzottius</taxon>
    </lineage>
</organism>
<gene>
    <name evidence="1" type="primary">RvY_04919-1</name>
    <name evidence="1" type="synonym">RvY_04919.1</name>
    <name evidence="1" type="ORF">RvY_04919</name>
</gene>
<comment type="caution">
    <text evidence="1">The sequence shown here is derived from an EMBL/GenBank/DDBJ whole genome shotgun (WGS) entry which is preliminary data.</text>
</comment>
<evidence type="ECO:0000313" key="1">
    <source>
        <dbReference type="EMBL" id="GAU92900.1"/>
    </source>
</evidence>
<reference evidence="1 2" key="1">
    <citation type="journal article" date="2016" name="Nat. Commun.">
        <title>Extremotolerant tardigrade genome and improved radiotolerance of human cultured cells by tardigrade-unique protein.</title>
        <authorList>
            <person name="Hashimoto T."/>
            <person name="Horikawa D.D."/>
            <person name="Saito Y."/>
            <person name="Kuwahara H."/>
            <person name="Kozuka-Hata H."/>
            <person name="Shin-I T."/>
            <person name="Minakuchi Y."/>
            <person name="Ohishi K."/>
            <person name="Motoyama A."/>
            <person name="Aizu T."/>
            <person name="Enomoto A."/>
            <person name="Kondo K."/>
            <person name="Tanaka S."/>
            <person name="Hara Y."/>
            <person name="Koshikawa S."/>
            <person name="Sagara H."/>
            <person name="Miura T."/>
            <person name="Yokobori S."/>
            <person name="Miyagawa K."/>
            <person name="Suzuki Y."/>
            <person name="Kubo T."/>
            <person name="Oyama M."/>
            <person name="Kohara Y."/>
            <person name="Fujiyama A."/>
            <person name="Arakawa K."/>
            <person name="Katayama T."/>
            <person name="Toyoda A."/>
            <person name="Kunieda T."/>
        </authorList>
    </citation>
    <scope>NUCLEOTIDE SEQUENCE [LARGE SCALE GENOMIC DNA]</scope>
    <source>
        <strain evidence="1 2">YOKOZUNA-1</strain>
    </source>
</reference>
<dbReference type="Proteomes" id="UP000186922">
    <property type="component" value="Unassembled WGS sequence"/>
</dbReference>
<dbReference type="EMBL" id="BDGG01000002">
    <property type="protein sequence ID" value="GAU92900.1"/>
    <property type="molecule type" value="Genomic_DNA"/>
</dbReference>
<keyword evidence="2" id="KW-1185">Reference proteome</keyword>